<dbReference type="OrthoDB" id="5401376at2759"/>
<dbReference type="EMBL" id="CAJPDR010000504">
    <property type="protein sequence ID" value="CAF9938210.1"/>
    <property type="molecule type" value="Genomic_DNA"/>
</dbReference>
<proteinExistence type="predicted"/>
<dbReference type="AlphaFoldDB" id="A0A8H3J020"/>
<accession>A0A8H3J020</accession>
<keyword evidence="2" id="KW-1185">Reference proteome</keyword>
<organism evidence="1 2">
    <name type="scientific">Alectoria fallacina</name>
    <dbReference type="NCBI Taxonomy" id="1903189"/>
    <lineage>
        <taxon>Eukaryota</taxon>
        <taxon>Fungi</taxon>
        <taxon>Dikarya</taxon>
        <taxon>Ascomycota</taxon>
        <taxon>Pezizomycotina</taxon>
        <taxon>Lecanoromycetes</taxon>
        <taxon>OSLEUM clade</taxon>
        <taxon>Lecanoromycetidae</taxon>
        <taxon>Lecanorales</taxon>
        <taxon>Lecanorineae</taxon>
        <taxon>Parmeliaceae</taxon>
        <taxon>Alectoria</taxon>
    </lineage>
</organism>
<comment type="caution">
    <text evidence="1">The sequence shown here is derived from an EMBL/GenBank/DDBJ whole genome shotgun (WGS) entry which is preliminary data.</text>
</comment>
<evidence type="ECO:0000313" key="1">
    <source>
        <dbReference type="EMBL" id="CAF9938210.1"/>
    </source>
</evidence>
<evidence type="ECO:0008006" key="3">
    <source>
        <dbReference type="Google" id="ProtNLM"/>
    </source>
</evidence>
<protein>
    <recommendedName>
        <fullName evidence="3">F-box domain-containing protein</fullName>
    </recommendedName>
</protein>
<sequence>MPPTIIFSDYTSTSSSSPQSTVSDVARTLSSVALLHLNKESKTLTRLPPEIILQIYGHFDSPSEITALNSTSRMYNWIWRMNAGSISSAVLSRSVRCYKSALELFEVQERVKQIHCIILPQSTILKRVRVAQNQARDVILQRRRNDCCEHISSDVLYRGALYRNNGLLSAARDASYLLGLIENRVVRRGGTSLDDFDRQIKLPSQDIIVAYHELIILIRLRLLEAMQARLKTMCKEKIRKMLYVATYIVCDCPDKDKIRLGISRKVTLRNIPGSWAVDDLELAFRPRCRMIVHARRVCFAIADAVGEARIRDCLLDNRSGCHGDCENFGKIEMK</sequence>
<name>A0A8H3J020_9LECA</name>
<gene>
    <name evidence="1" type="ORF">ALECFALPRED_007572</name>
</gene>
<evidence type="ECO:0000313" key="2">
    <source>
        <dbReference type="Proteomes" id="UP000664203"/>
    </source>
</evidence>
<dbReference type="Proteomes" id="UP000664203">
    <property type="component" value="Unassembled WGS sequence"/>
</dbReference>
<reference evidence="1" key="1">
    <citation type="submission" date="2021-03" db="EMBL/GenBank/DDBJ databases">
        <authorList>
            <person name="Tagirdzhanova G."/>
        </authorList>
    </citation>
    <scope>NUCLEOTIDE SEQUENCE</scope>
</reference>